<accession>A0A1T4N6F1</accession>
<feature type="transmembrane region" description="Helical" evidence="1">
    <location>
        <begin position="26"/>
        <end position="44"/>
    </location>
</feature>
<keyword evidence="1" id="KW-1133">Transmembrane helix</keyword>
<feature type="transmembrane region" description="Helical" evidence="1">
    <location>
        <begin position="91"/>
        <end position="112"/>
    </location>
</feature>
<organism evidence="2 3">
    <name type="scientific">Eubacterium coprostanoligenes</name>
    <dbReference type="NCBI Taxonomy" id="290054"/>
    <lineage>
        <taxon>Bacteria</taxon>
        <taxon>Bacillati</taxon>
        <taxon>Bacillota</taxon>
        <taxon>Clostridia</taxon>
        <taxon>Eubacteriales</taxon>
        <taxon>Eubacteriaceae</taxon>
        <taxon>Eubacterium</taxon>
    </lineage>
</organism>
<dbReference type="AlphaFoldDB" id="A0A1T4N6F1"/>
<sequence>MTEILRFLFGSLTDPLGLPLDWWKEWAILLVIGEIAYHLAYGFVGELYDFDIIHTRTGGKIAHWTIRLVCYVVMWAVIRVAIWLFRWIASNWITALCIVAGIVIISILITVIKRKRTQTL</sequence>
<keyword evidence="1" id="KW-0812">Transmembrane</keyword>
<keyword evidence="1" id="KW-0472">Membrane</keyword>
<keyword evidence="3" id="KW-1185">Reference proteome</keyword>
<reference evidence="2 3" key="1">
    <citation type="submission" date="2017-02" db="EMBL/GenBank/DDBJ databases">
        <authorList>
            <person name="Peterson S.W."/>
        </authorList>
    </citation>
    <scope>NUCLEOTIDE SEQUENCE [LARGE SCALE GENOMIC DNA]</scope>
    <source>
        <strain evidence="2 3">ATCC 51222</strain>
    </source>
</reference>
<protein>
    <submittedName>
        <fullName evidence="2">Uncharacterized protein</fullName>
    </submittedName>
</protein>
<dbReference type="Proteomes" id="UP000190657">
    <property type="component" value="Unassembled WGS sequence"/>
</dbReference>
<evidence type="ECO:0000256" key="1">
    <source>
        <dbReference type="SAM" id="Phobius"/>
    </source>
</evidence>
<gene>
    <name evidence="2" type="ORF">SAMN02745114_01484</name>
</gene>
<evidence type="ECO:0000313" key="2">
    <source>
        <dbReference type="EMBL" id="SJZ74685.1"/>
    </source>
</evidence>
<dbReference type="RefSeq" id="WP_159443436.1">
    <property type="nucleotide sequence ID" value="NZ_FUWW01000019.1"/>
</dbReference>
<dbReference type="OrthoDB" id="2088003at2"/>
<dbReference type="EMBL" id="FUWW01000019">
    <property type="protein sequence ID" value="SJZ74685.1"/>
    <property type="molecule type" value="Genomic_DNA"/>
</dbReference>
<evidence type="ECO:0000313" key="3">
    <source>
        <dbReference type="Proteomes" id="UP000190657"/>
    </source>
</evidence>
<dbReference type="STRING" id="290054.SAMN02745114_01484"/>
<name>A0A1T4N6F1_9FIRM</name>
<proteinExistence type="predicted"/>
<feature type="transmembrane region" description="Helical" evidence="1">
    <location>
        <begin position="64"/>
        <end position="85"/>
    </location>
</feature>